<dbReference type="InterPro" id="IPR019060">
    <property type="entry name" value="DUF2382"/>
</dbReference>
<dbReference type="KEGG" id="cyn:Cyan7425_1878"/>
<sequence>MALHKIRDFDPDYRNFFDNENILDYDLYSGQDKVGSIDDLLVDDSGSFRYFVINTGLWVFGKKVLLPVGRSRISHTDRRVYVDGLTRQQVEQLPEYHPDRPLDYEQEERVRGVYRPMAIGNVPTDRSAPLDTSASLESGAPSMAAPIDRDRVEATPARFDRDTYRYEHEPHLYNLSDESQPRLRLYEERLIANKQRHRAGEVAVGKRVETEQAHVSVPVERERVVIERMDTTSPEVVTGTEAEAFREGEVARIEVYEETPNIQKEAFVREEVRVRKEVEQQTVEAEETLRREQLDVHTEGNPVIEGGDLGRGDRPGSSKKRRNR</sequence>
<dbReference type="SUPFAM" id="SSF50346">
    <property type="entry name" value="PRC-barrel domain"/>
    <property type="match status" value="1"/>
</dbReference>
<dbReference type="Gene3D" id="3.90.50.10">
    <property type="entry name" value="Photosynthetic Reaction Center, subunit H, domain 2"/>
    <property type="match status" value="1"/>
</dbReference>
<dbReference type="PANTHER" id="PTHR38463:SF1">
    <property type="entry name" value="STRESS RESPONSE PROTEIN YSNF"/>
    <property type="match status" value="1"/>
</dbReference>
<evidence type="ECO:0000259" key="2">
    <source>
        <dbReference type="Pfam" id="PF05239"/>
    </source>
</evidence>
<dbReference type="GO" id="GO:0019684">
    <property type="term" value="P:photosynthesis, light reaction"/>
    <property type="evidence" value="ECO:0007669"/>
    <property type="project" value="InterPro"/>
</dbReference>
<protein>
    <recommendedName>
        <fullName evidence="5">PRC-barrel domain protein</fullName>
    </recommendedName>
</protein>
<dbReference type="OrthoDB" id="510842at2"/>
<dbReference type="EMBL" id="CP001344">
    <property type="protein sequence ID" value="ACL44245.1"/>
    <property type="molecule type" value="Genomic_DNA"/>
</dbReference>
<dbReference type="PANTHER" id="PTHR38463">
    <property type="entry name" value="STRESS RESPONSE PROTEIN YSNF"/>
    <property type="match status" value="1"/>
</dbReference>
<evidence type="ECO:0000313" key="4">
    <source>
        <dbReference type="EMBL" id="ACL44245.1"/>
    </source>
</evidence>
<gene>
    <name evidence="4" type="ordered locus">Cyan7425_1878</name>
</gene>
<evidence type="ECO:0000256" key="1">
    <source>
        <dbReference type="SAM" id="MobiDB-lite"/>
    </source>
</evidence>
<proteinExistence type="predicted"/>
<dbReference type="NCBIfam" id="TIGR02271">
    <property type="entry name" value="YsnF/AvaK domain"/>
    <property type="match status" value="1"/>
</dbReference>
<feature type="region of interest" description="Disordered" evidence="1">
    <location>
        <begin position="279"/>
        <end position="324"/>
    </location>
</feature>
<dbReference type="InterPro" id="IPR027275">
    <property type="entry name" value="PRC-brl_dom"/>
</dbReference>
<feature type="compositionally biased region" description="Basic and acidic residues" evidence="1">
    <location>
        <begin position="287"/>
        <end position="298"/>
    </location>
</feature>
<reference evidence="4" key="1">
    <citation type="submission" date="2009-01" db="EMBL/GenBank/DDBJ databases">
        <title>Complete sequence of chromosome Cyanothece sp. PCC 7425.</title>
        <authorList>
            <consortium name="US DOE Joint Genome Institute"/>
            <person name="Lucas S."/>
            <person name="Copeland A."/>
            <person name="Lapidus A."/>
            <person name="Glavina del Rio T."/>
            <person name="Dalin E."/>
            <person name="Tice H."/>
            <person name="Bruce D."/>
            <person name="Goodwin L."/>
            <person name="Pitluck S."/>
            <person name="Sims D."/>
            <person name="Meineke L."/>
            <person name="Brettin T."/>
            <person name="Detter J.C."/>
            <person name="Han C."/>
            <person name="Larimer F."/>
            <person name="Land M."/>
            <person name="Hauser L."/>
            <person name="Kyrpides N."/>
            <person name="Ovchinnikova G."/>
            <person name="Liberton M."/>
            <person name="Stoeckel J."/>
            <person name="Banerjee A."/>
            <person name="Singh A."/>
            <person name="Page L."/>
            <person name="Sato H."/>
            <person name="Zhao L."/>
            <person name="Sherman L."/>
            <person name="Pakrasi H."/>
            <person name="Richardson P."/>
        </authorList>
    </citation>
    <scope>NUCLEOTIDE SEQUENCE</scope>
    <source>
        <strain evidence="4">PCC 7425</strain>
    </source>
</reference>
<dbReference type="eggNOG" id="COG3861">
    <property type="taxonomic scope" value="Bacteria"/>
</dbReference>
<dbReference type="InterPro" id="IPR052967">
    <property type="entry name" value="Stress_Response_Assoc"/>
</dbReference>
<evidence type="ECO:0008006" key="5">
    <source>
        <dbReference type="Google" id="ProtNLM"/>
    </source>
</evidence>
<name>B8HSD9_CYAP4</name>
<dbReference type="InterPro" id="IPR011033">
    <property type="entry name" value="PRC_barrel-like_sf"/>
</dbReference>
<dbReference type="Pfam" id="PF09557">
    <property type="entry name" value="DUF2382"/>
    <property type="match status" value="1"/>
</dbReference>
<dbReference type="InterPro" id="IPR014747">
    <property type="entry name" value="Bac_photo_RC_H_C"/>
</dbReference>
<evidence type="ECO:0000259" key="3">
    <source>
        <dbReference type="Pfam" id="PF09557"/>
    </source>
</evidence>
<feature type="domain" description="DUF2382" evidence="3">
    <location>
        <begin position="183"/>
        <end position="296"/>
    </location>
</feature>
<dbReference type="STRING" id="395961.Cyan7425_1878"/>
<dbReference type="Pfam" id="PF05239">
    <property type="entry name" value="PRC"/>
    <property type="match status" value="1"/>
</dbReference>
<dbReference type="GO" id="GO:0030077">
    <property type="term" value="C:plasma membrane light-harvesting complex"/>
    <property type="evidence" value="ECO:0007669"/>
    <property type="project" value="InterPro"/>
</dbReference>
<feature type="region of interest" description="Disordered" evidence="1">
    <location>
        <begin position="122"/>
        <end position="142"/>
    </location>
</feature>
<organism evidence="4">
    <name type="scientific">Cyanothece sp. (strain PCC 7425 / ATCC 29141)</name>
    <dbReference type="NCBI Taxonomy" id="395961"/>
    <lineage>
        <taxon>Bacteria</taxon>
        <taxon>Bacillati</taxon>
        <taxon>Cyanobacteriota</taxon>
        <taxon>Cyanophyceae</taxon>
        <taxon>Gomontiellales</taxon>
        <taxon>Cyanothecaceae</taxon>
        <taxon>Cyanothece</taxon>
    </lineage>
</organism>
<accession>B8HSD9</accession>
<feature type="domain" description="PRC-barrel" evidence="2">
    <location>
        <begin position="16"/>
        <end position="86"/>
    </location>
</feature>
<dbReference type="HOGENOM" id="CLU_079871_0_0_3"/>
<dbReference type="AlphaFoldDB" id="B8HSD9"/>